<feature type="non-terminal residue" evidence="2">
    <location>
        <position position="1"/>
    </location>
</feature>
<organism evidence="2 3">
    <name type="scientific">Schizopora paradoxa</name>
    <dbReference type="NCBI Taxonomy" id="27342"/>
    <lineage>
        <taxon>Eukaryota</taxon>
        <taxon>Fungi</taxon>
        <taxon>Dikarya</taxon>
        <taxon>Basidiomycota</taxon>
        <taxon>Agaricomycotina</taxon>
        <taxon>Agaricomycetes</taxon>
        <taxon>Hymenochaetales</taxon>
        <taxon>Schizoporaceae</taxon>
        <taxon>Schizopora</taxon>
    </lineage>
</organism>
<dbReference type="STRING" id="27342.A0A0H2RX02"/>
<dbReference type="Proteomes" id="UP000053477">
    <property type="component" value="Unassembled WGS sequence"/>
</dbReference>
<reference evidence="2 3" key="1">
    <citation type="submission" date="2015-04" db="EMBL/GenBank/DDBJ databases">
        <title>Complete genome sequence of Schizopora paradoxa KUC8140, a cosmopolitan wood degrader in East Asia.</title>
        <authorList>
            <consortium name="DOE Joint Genome Institute"/>
            <person name="Min B."/>
            <person name="Park H."/>
            <person name="Jang Y."/>
            <person name="Kim J.-J."/>
            <person name="Kim K.H."/>
            <person name="Pangilinan J."/>
            <person name="Lipzen A."/>
            <person name="Riley R."/>
            <person name="Grigoriev I.V."/>
            <person name="Spatafora J.W."/>
            <person name="Choi I.-G."/>
        </authorList>
    </citation>
    <scope>NUCLEOTIDE SEQUENCE [LARGE SCALE GENOMIC DNA]</scope>
    <source>
        <strain evidence="2 3">KUC8140</strain>
    </source>
</reference>
<evidence type="ECO:0000313" key="3">
    <source>
        <dbReference type="Proteomes" id="UP000053477"/>
    </source>
</evidence>
<proteinExistence type="predicted"/>
<gene>
    <name evidence="2" type="ORF">SCHPADRAFT_788678</name>
</gene>
<protein>
    <recommendedName>
        <fullName evidence="1">Integrase zinc-binding domain-containing protein</fullName>
    </recommendedName>
</protein>
<dbReference type="Gene3D" id="1.10.340.70">
    <property type="match status" value="1"/>
</dbReference>
<keyword evidence="3" id="KW-1185">Reference proteome</keyword>
<feature type="non-terminal residue" evidence="2">
    <location>
        <position position="142"/>
    </location>
</feature>
<sequence length="142" mass="16418">DEQGMPTRAEFARITNEYVQGLHERKRDKALITHAMHCNIFEALAHPEATRVGSPQFRFWARKMFQLVEAGDEVKTLVITHGGRPVAVREQIYDILCMAHRESCHAGRDKTCKILREYYTWIPKELTANFVKACPTCQDKRS</sequence>
<evidence type="ECO:0000313" key="2">
    <source>
        <dbReference type="EMBL" id="KLO16570.1"/>
    </source>
</evidence>
<feature type="domain" description="Integrase zinc-binding" evidence="1">
    <location>
        <begin position="91"/>
        <end position="140"/>
    </location>
</feature>
<dbReference type="InParanoid" id="A0A0H2RX02"/>
<dbReference type="EMBL" id="KQ085914">
    <property type="protein sequence ID" value="KLO16570.1"/>
    <property type="molecule type" value="Genomic_DNA"/>
</dbReference>
<dbReference type="InterPro" id="IPR041588">
    <property type="entry name" value="Integrase_H2C2"/>
</dbReference>
<dbReference type="Pfam" id="PF17921">
    <property type="entry name" value="Integrase_H2C2"/>
    <property type="match status" value="1"/>
</dbReference>
<accession>A0A0H2RX02</accession>
<dbReference type="OrthoDB" id="2499658at2759"/>
<name>A0A0H2RX02_9AGAM</name>
<dbReference type="AlphaFoldDB" id="A0A0H2RX02"/>
<evidence type="ECO:0000259" key="1">
    <source>
        <dbReference type="Pfam" id="PF17921"/>
    </source>
</evidence>